<dbReference type="EMBL" id="SOQX01000004">
    <property type="protein sequence ID" value="TDY01173.1"/>
    <property type="molecule type" value="Genomic_DNA"/>
</dbReference>
<evidence type="ECO:0000256" key="1">
    <source>
        <dbReference type="SAM" id="MobiDB-lite"/>
    </source>
</evidence>
<protein>
    <recommendedName>
        <fullName evidence="5">CVNH domain-containing protein</fullName>
    </recommendedName>
</protein>
<accession>A0A4R8IV31</accession>
<feature type="compositionally biased region" description="Polar residues" evidence="1">
    <location>
        <begin position="106"/>
        <end position="123"/>
    </location>
</feature>
<evidence type="ECO:0000313" key="4">
    <source>
        <dbReference type="Proteomes" id="UP000294914"/>
    </source>
</evidence>
<name>A0A4R8IV31_9GAMM</name>
<dbReference type="RefSeq" id="WP_134083881.1">
    <property type="nucleotide sequence ID" value="NZ_SOQX01000004.1"/>
</dbReference>
<keyword evidence="4" id="KW-1185">Reference proteome</keyword>
<dbReference type="Proteomes" id="UP000294914">
    <property type="component" value="Unassembled WGS sequence"/>
</dbReference>
<feature type="chain" id="PRO_5020909781" description="CVNH domain-containing protein" evidence="2">
    <location>
        <begin position="23"/>
        <end position="149"/>
    </location>
</feature>
<reference evidence="3 4" key="1">
    <citation type="submission" date="2019-03" db="EMBL/GenBank/DDBJ databases">
        <title>Genomic Encyclopedia of Type Strains, Phase IV (KMG-IV): sequencing the most valuable type-strain genomes for metagenomic binning, comparative biology and taxonomic classification.</title>
        <authorList>
            <person name="Goeker M."/>
        </authorList>
    </citation>
    <scope>NUCLEOTIDE SEQUENCE [LARGE SCALE GENOMIC DNA]</scope>
    <source>
        <strain evidence="3 4">DSM 16326</strain>
    </source>
</reference>
<dbReference type="OrthoDB" id="7020648at2"/>
<proteinExistence type="predicted"/>
<organism evidence="3 4">
    <name type="scientific">Thiohalophilus thiocyanatoxydans</name>
    <dbReference type="NCBI Taxonomy" id="381308"/>
    <lineage>
        <taxon>Bacteria</taxon>
        <taxon>Pseudomonadati</taxon>
        <taxon>Pseudomonadota</taxon>
        <taxon>Gammaproteobacteria</taxon>
        <taxon>Thiohalomonadales</taxon>
        <taxon>Thiohalophilaceae</taxon>
        <taxon>Thiohalophilus</taxon>
    </lineage>
</organism>
<keyword evidence="2" id="KW-0732">Signal</keyword>
<comment type="caution">
    <text evidence="3">The sequence shown here is derived from an EMBL/GenBank/DDBJ whole genome shotgun (WGS) entry which is preliminary data.</text>
</comment>
<evidence type="ECO:0000313" key="3">
    <source>
        <dbReference type="EMBL" id="TDY01173.1"/>
    </source>
</evidence>
<evidence type="ECO:0000256" key="2">
    <source>
        <dbReference type="SAM" id="SignalP"/>
    </source>
</evidence>
<dbReference type="AlphaFoldDB" id="A0A4R8IV31"/>
<feature type="signal peptide" evidence="2">
    <location>
        <begin position="1"/>
        <end position="22"/>
    </location>
</feature>
<feature type="region of interest" description="Disordered" evidence="1">
    <location>
        <begin position="82"/>
        <end position="149"/>
    </location>
</feature>
<gene>
    <name evidence="3" type="ORF">EDC23_1920</name>
</gene>
<sequence>MNKIKLIAIGLACLMTAGVASAAQLSGGSNDYTRVDCDLLANDIKIILTSGVAGGVTCDEANNLVGLSVCHTAGLTTERSATYDHGDTMSDGTQCDDGGSGDGCSETVTGSGFPSASTANGTVKTRYPGKSCDATNAEQEATDLVAEDA</sequence>
<evidence type="ECO:0008006" key="5">
    <source>
        <dbReference type="Google" id="ProtNLM"/>
    </source>
</evidence>